<dbReference type="Pfam" id="PF03553">
    <property type="entry name" value="Na_H_antiporter"/>
    <property type="match status" value="1"/>
</dbReference>
<dbReference type="GO" id="GO:0015297">
    <property type="term" value="F:antiporter activity"/>
    <property type="evidence" value="ECO:0007669"/>
    <property type="project" value="UniProtKB-KW"/>
</dbReference>
<keyword evidence="12" id="KW-1185">Reference proteome</keyword>
<evidence type="ECO:0000256" key="8">
    <source>
        <dbReference type="ARBA" id="ARBA00038435"/>
    </source>
</evidence>
<dbReference type="AlphaFoldDB" id="A0A934NL51"/>
<keyword evidence="7 9" id="KW-0472">Membrane</keyword>
<organism evidence="11 12">
    <name type="scientific">Gelidibacter salicanalis</name>
    <dbReference type="NCBI Taxonomy" id="291193"/>
    <lineage>
        <taxon>Bacteria</taxon>
        <taxon>Pseudomonadati</taxon>
        <taxon>Bacteroidota</taxon>
        <taxon>Flavobacteriia</taxon>
        <taxon>Flavobacteriales</taxon>
        <taxon>Flavobacteriaceae</taxon>
        <taxon>Gelidibacter</taxon>
    </lineage>
</organism>
<evidence type="ECO:0000256" key="1">
    <source>
        <dbReference type="ARBA" id="ARBA00004651"/>
    </source>
</evidence>
<dbReference type="InterPro" id="IPR052180">
    <property type="entry name" value="NhaC_Na-H+_Antiporter"/>
</dbReference>
<dbReference type="PANTHER" id="PTHR33451">
    <property type="entry name" value="MALATE-2H(+)/NA(+)-LACTATE ANTIPORTER"/>
    <property type="match status" value="1"/>
</dbReference>
<dbReference type="PANTHER" id="PTHR33451:SF3">
    <property type="entry name" value="MALATE-2H(+)_NA(+)-LACTATE ANTIPORTER"/>
    <property type="match status" value="1"/>
</dbReference>
<evidence type="ECO:0000256" key="7">
    <source>
        <dbReference type="ARBA" id="ARBA00023136"/>
    </source>
</evidence>
<keyword evidence="3" id="KW-0050">Antiport</keyword>
<keyword evidence="6 9" id="KW-1133">Transmembrane helix</keyword>
<dbReference type="GO" id="GO:0005886">
    <property type="term" value="C:plasma membrane"/>
    <property type="evidence" value="ECO:0007669"/>
    <property type="project" value="UniProtKB-SubCell"/>
</dbReference>
<evidence type="ECO:0000313" key="12">
    <source>
        <dbReference type="Proteomes" id="UP000662373"/>
    </source>
</evidence>
<protein>
    <recommendedName>
        <fullName evidence="10">Na+/H+ antiporter NhaC-like C-terminal domain-containing protein</fullName>
    </recommendedName>
</protein>
<proteinExistence type="inferred from homology"/>
<feature type="transmembrane region" description="Helical" evidence="9">
    <location>
        <begin position="20"/>
        <end position="44"/>
    </location>
</feature>
<dbReference type="InterPro" id="IPR018461">
    <property type="entry name" value="Na/H_Antiport_NhaC-like_C"/>
</dbReference>
<dbReference type="EMBL" id="JAEHJZ010000578">
    <property type="protein sequence ID" value="MBJ7883297.1"/>
    <property type="molecule type" value="Genomic_DNA"/>
</dbReference>
<reference evidence="11 12" key="1">
    <citation type="submission" date="2020-09" db="EMBL/GenBank/DDBJ databases">
        <title>Draft genome of Gelidibacter salicanalis PAMC21136.</title>
        <authorList>
            <person name="Park H."/>
        </authorList>
    </citation>
    <scope>NUCLEOTIDE SEQUENCE [LARGE SCALE GENOMIC DNA]</scope>
    <source>
        <strain evidence="11 12">PAMC21136</strain>
    </source>
</reference>
<evidence type="ECO:0000256" key="3">
    <source>
        <dbReference type="ARBA" id="ARBA00022449"/>
    </source>
</evidence>
<keyword evidence="2" id="KW-0813">Transport</keyword>
<evidence type="ECO:0000256" key="2">
    <source>
        <dbReference type="ARBA" id="ARBA00022448"/>
    </source>
</evidence>
<dbReference type="Proteomes" id="UP000662373">
    <property type="component" value="Unassembled WGS sequence"/>
</dbReference>
<accession>A0A934NL51</accession>
<keyword evidence="4" id="KW-1003">Cell membrane</keyword>
<evidence type="ECO:0000256" key="4">
    <source>
        <dbReference type="ARBA" id="ARBA00022475"/>
    </source>
</evidence>
<evidence type="ECO:0000259" key="10">
    <source>
        <dbReference type="Pfam" id="PF03553"/>
    </source>
</evidence>
<comment type="subcellular location">
    <subcellularLocation>
        <location evidence="1">Cell membrane</location>
        <topology evidence="1">Multi-pass membrane protein</topology>
    </subcellularLocation>
</comment>
<feature type="transmembrane region" description="Helical" evidence="9">
    <location>
        <begin position="64"/>
        <end position="86"/>
    </location>
</feature>
<sequence length="88" mass="9321">NGFSINSDVDFLNTLLNRGGIVNMLGSLVVIILGLGFGGVLEYLGVLKVIVATFEKKLHNAGNVTLSTLVVAFFANIFGCAMYVSLIL</sequence>
<keyword evidence="5 9" id="KW-0812">Transmembrane</keyword>
<comment type="caution">
    <text evidence="11">The sequence shown here is derived from an EMBL/GenBank/DDBJ whole genome shotgun (WGS) entry which is preliminary data.</text>
</comment>
<feature type="domain" description="Na+/H+ antiporter NhaC-like C-terminal" evidence="10">
    <location>
        <begin position="2"/>
        <end position="87"/>
    </location>
</feature>
<name>A0A934NL51_9FLAO</name>
<evidence type="ECO:0000256" key="5">
    <source>
        <dbReference type="ARBA" id="ARBA00022692"/>
    </source>
</evidence>
<comment type="similarity">
    <text evidence="8">Belongs to the NhaC Na(+)/H(+) (TC 2.A.35) antiporter family.</text>
</comment>
<evidence type="ECO:0000256" key="9">
    <source>
        <dbReference type="SAM" id="Phobius"/>
    </source>
</evidence>
<feature type="non-terminal residue" evidence="11">
    <location>
        <position position="88"/>
    </location>
</feature>
<evidence type="ECO:0000256" key="6">
    <source>
        <dbReference type="ARBA" id="ARBA00022989"/>
    </source>
</evidence>
<feature type="non-terminal residue" evidence="11">
    <location>
        <position position="1"/>
    </location>
</feature>
<evidence type="ECO:0000313" key="11">
    <source>
        <dbReference type="EMBL" id="MBJ7883297.1"/>
    </source>
</evidence>
<gene>
    <name evidence="11" type="ORF">JEM65_22030</name>
</gene>